<organism evidence="4 5">
    <name type="scientific">Hibiscus syriacus</name>
    <name type="common">Rose of Sharon</name>
    <dbReference type="NCBI Taxonomy" id="106335"/>
    <lineage>
        <taxon>Eukaryota</taxon>
        <taxon>Viridiplantae</taxon>
        <taxon>Streptophyta</taxon>
        <taxon>Embryophyta</taxon>
        <taxon>Tracheophyta</taxon>
        <taxon>Spermatophyta</taxon>
        <taxon>Magnoliopsida</taxon>
        <taxon>eudicotyledons</taxon>
        <taxon>Gunneridae</taxon>
        <taxon>Pentapetalae</taxon>
        <taxon>rosids</taxon>
        <taxon>malvids</taxon>
        <taxon>Malvales</taxon>
        <taxon>Malvaceae</taxon>
        <taxon>Malvoideae</taxon>
        <taxon>Hibiscus</taxon>
    </lineage>
</organism>
<dbReference type="Pfam" id="PF00076">
    <property type="entry name" value="RRM_1"/>
    <property type="match status" value="1"/>
</dbReference>
<dbReference type="InterPro" id="IPR035979">
    <property type="entry name" value="RBD_domain_sf"/>
</dbReference>
<dbReference type="InterPro" id="IPR000504">
    <property type="entry name" value="RRM_dom"/>
</dbReference>
<evidence type="ECO:0000313" key="4">
    <source>
        <dbReference type="EMBL" id="KAE8736039.1"/>
    </source>
</evidence>
<dbReference type="InterPro" id="IPR012677">
    <property type="entry name" value="Nucleotide-bd_a/b_plait_sf"/>
</dbReference>
<keyword evidence="1" id="KW-0694">RNA-binding</keyword>
<dbReference type="AlphaFoldDB" id="A0A6A3DA65"/>
<evidence type="ECO:0000313" key="5">
    <source>
        <dbReference type="Proteomes" id="UP000436088"/>
    </source>
</evidence>
<dbReference type="EMBL" id="VEPZ02000023">
    <property type="protein sequence ID" value="KAE8736039.1"/>
    <property type="molecule type" value="Genomic_DNA"/>
</dbReference>
<feature type="region of interest" description="Disordered" evidence="2">
    <location>
        <begin position="111"/>
        <end position="139"/>
    </location>
</feature>
<dbReference type="Proteomes" id="UP000436088">
    <property type="component" value="Unassembled WGS sequence"/>
</dbReference>
<dbReference type="CDD" id="cd00590">
    <property type="entry name" value="RRM_SF"/>
    <property type="match status" value="1"/>
</dbReference>
<dbReference type="PROSITE" id="PS50102">
    <property type="entry name" value="RRM"/>
    <property type="match status" value="1"/>
</dbReference>
<evidence type="ECO:0000256" key="2">
    <source>
        <dbReference type="SAM" id="MobiDB-lite"/>
    </source>
</evidence>
<proteinExistence type="predicted"/>
<protein>
    <recommendedName>
        <fullName evidence="3">RRM domain-containing protein</fullName>
    </recommendedName>
</protein>
<feature type="compositionally biased region" description="Basic and acidic residues" evidence="2">
    <location>
        <begin position="111"/>
        <end position="120"/>
    </location>
</feature>
<dbReference type="Gene3D" id="3.30.70.330">
    <property type="match status" value="1"/>
</dbReference>
<accession>A0A6A3DA65</accession>
<comment type="caution">
    <text evidence="4">The sequence shown here is derived from an EMBL/GenBank/DDBJ whole genome shotgun (WGS) entry which is preliminary data.</text>
</comment>
<name>A0A6A3DA65_HIBSY</name>
<sequence>MQGSGVSVVSLFVDNLSPELHWKGLWQVFESQDKVLSVFIASKRIRRRMRFAVVRTDSRDDAKRMIEKLNGLKINDSKISVAFAKHVLRTEAGKKKTIEVKWEPKKDELMPYASRNREASSQKLPAKRRIIGHVEDEDV</sequence>
<feature type="domain" description="RRM" evidence="3">
    <location>
        <begin position="9"/>
        <end position="86"/>
    </location>
</feature>
<dbReference type="GO" id="GO:0003723">
    <property type="term" value="F:RNA binding"/>
    <property type="evidence" value="ECO:0007669"/>
    <property type="project" value="UniProtKB-UniRule"/>
</dbReference>
<evidence type="ECO:0000256" key="1">
    <source>
        <dbReference type="PROSITE-ProRule" id="PRU00176"/>
    </source>
</evidence>
<dbReference type="SUPFAM" id="SSF54928">
    <property type="entry name" value="RNA-binding domain, RBD"/>
    <property type="match status" value="1"/>
</dbReference>
<gene>
    <name evidence="4" type="ORF">F3Y22_tig00000218pilonHSYRG00241</name>
</gene>
<reference evidence="4" key="1">
    <citation type="submission" date="2019-09" db="EMBL/GenBank/DDBJ databases">
        <title>Draft genome information of white flower Hibiscus syriacus.</title>
        <authorList>
            <person name="Kim Y.-M."/>
        </authorList>
    </citation>
    <scope>NUCLEOTIDE SEQUENCE [LARGE SCALE GENOMIC DNA]</scope>
    <source>
        <strain evidence="4">YM2019G1</strain>
    </source>
</reference>
<dbReference type="SMART" id="SM00360">
    <property type="entry name" value="RRM"/>
    <property type="match status" value="1"/>
</dbReference>
<evidence type="ECO:0000259" key="3">
    <source>
        <dbReference type="PROSITE" id="PS50102"/>
    </source>
</evidence>
<keyword evidence="5" id="KW-1185">Reference proteome</keyword>